<feature type="signal peptide" evidence="1">
    <location>
        <begin position="1"/>
        <end position="31"/>
    </location>
</feature>
<evidence type="ECO:0008006" key="4">
    <source>
        <dbReference type="Google" id="ProtNLM"/>
    </source>
</evidence>
<proteinExistence type="predicted"/>
<dbReference type="EMBL" id="JARXRM010000012">
    <property type="protein sequence ID" value="MDH5821814.1"/>
    <property type="molecule type" value="Genomic_DNA"/>
</dbReference>
<comment type="caution">
    <text evidence="2">The sequence shown here is derived from an EMBL/GenBank/DDBJ whole genome shotgun (WGS) entry which is preliminary data.</text>
</comment>
<protein>
    <recommendedName>
        <fullName evidence="4">Secreted protein</fullName>
    </recommendedName>
</protein>
<evidence type="ECO:0000313" key="2">
    <source>
        <dbReference type="EMBL" id="MDH5821814.1"/>
    </source>
</evidence>
<evidence type="ECO:0000313" key="3">
    <source>
        <dbReference type="Proteomes" id="UP001156940"/>
    </source>
</evidence>
<dbReference type="RefSeq" id="WP_280572600.1">
    <property type="nucleotide sequence ID" value="NZ_JARXRM010000012.1"/>
</dbReference>
<accession>A0ABT6J4S7</accession>
<feature type="chain" id="PRO_5045643852" description="Secreted protein" evidence="1">
    <location>
        <begin position="32"/>
        <end position="341"/>
    </location>
</feature>
<name>A0ABT6J4S7_9GAMM</name>
<organism evidence="2 3">
    <name type="scientific">Luteimonas endophytica</name>
    <dbReference type="NCBI Taxonomy" id="3042023"/>
    <lineage>
        <taxon>Bacteria</taxon>
        <taxon>Pseudomonadati</taxon>
        <taxon>Pseudomonadota</taxon>
        <taxon>Gammaproteobacteria</taxon>
        <taxon>Lysobacterales</taxon>
        <taxon>Lysobacteraceae</taxon>
        <taxon>Luteimonas</taxon>
    </lineage>
</organism>
<evidence type="ECO:0000256" key="1">
    <source>
        <dbReference type="SAM" id="SignalP"/>
    </source>
</evidence>
<reference evidence="2 3" key="1">
    <citation type="submission" date="2023-04" db="EMBL/GenBank/DDBJ databases">
        <title>Luteimonas endophyticus RD2P54.</title>
        <authorList>
            <person name="Sun J.-Q."/>
        </authorList>
    </citation>
    <scope>NUCLEOTIDE SEQUENCE [LARGE SCALE GENOMIC DNA]</scope>
    <source>
        <strain evidence="2 3">RD2P54</strain>
    </source>
</reference>
<sequence>MQPVTERRPRNAATRWLAAVLLLAMAGPMPAQDEAAGAAHRAWVQGLPGRLAADGGPRDLALAALLRQVVREPADGDPAGADPQAEAWRETAFARAGTDVVALTLVLAGATADEAVRERALDRWRQLEPGNLAPWLADHDASVDEVLEAARSATRVDSHLYGQLRATVDALGRHPPTPEQAALLVGRADSPSTLEGLAALQGMSLLAAVAVPALQPLLQTCREAFAADSASGHAADCRSAAALMVGADTMLLRLVGLGLAETVAGDAEAQRAARAARRRFDWQMVEWGRLSAAAAAGGLDDLARLLDDPAIVDEPALVERLLTEAGIPLQPPAGWEPPRGG</sequence>
<dbReference type="Proteomes" id="UP001156940">
    <property type="component" value="Unassembled WGS sequence"/>
</dbReference>
<keyword evidence="3" id="KW-1185">Reference proteome</keyword>
<gene>
    <name evidence="2" type="ORF">QFW77_02235</name>
</gene>
<keyword evidence="1" id="KW-0732">Signal</keyword>